<gene>
    <name evidence="1" type="ORF">CEXT_27281</name>
</gene>
<protein>
    <submittedName>
        <fullName evidence="1">Uncharacterized protein</fullName>
    </submittedName>
</protein>
<accession>A0AAV4WSP9</accession>
<name>A0AAV4WSP9_CAEEX</name>
<sequence>MHLNGASPVSSTQTPLGIGYSLPLYALMTLFGWINCDRVANEVAYLSKKCGAKMLQGVFHRLNYKVFKVVVIELALLRAIAAWCPIG</sequence>
<keyword evidence="2" id="KW-1185">Reference proteome</keyword>
<evidence type="ECO:0000313" key="2">
    <source>
        <dbReference type="Proteomes" id="UP001054945"/>
    </source>
</evidence>
<reference evidence="1 2" key="1">
    <citation type="submission" date="2021-06" db="EMBL/GenBank/DDBJ databases">
        <title>Caerostris extrusa draft genome.</title>
        <authorList>
            <person name="Kono N."/>
            <person name="Arakawa K."/>
        </authorList>
    </citation>
    <scope>NUCLEOTIDE SEQUENCE [LARGE SCALE GENOMIC DNA]</scope>
</reference>
<proteinExistence type="predicted"/>
<dbReference type="EMBL" id="BPLR01016707">
    <property type="protein sequence ID" value="GIY85882.1"/>
    <property type="molecule type" value="Genomic_DNA"/>
</dbReference>
<evidence type="ECO:0000313" key="1">
    <source>
        <dbReference type="EMBL" id="GIY85882.1"/>
    </source>
</evidence>
<dbReference type="AlphaFoldDB" id="A0AAV4WSP9"/>
<organism evidence="1 2">
    <name type="scientific">Caerostris extrusa</name>
    <name type="common">Bark spider</name>
    <name type="synonym">Caerostris bankana</name>
    <dbReference type="NCBI Taxonomy" id="172846"/>
    <lineage>
        <taxon>Eukaryota</taxon>
        <taxon>Metazoa</taxon>
        <taxon>Ecdysozoa</taxon>
        <taxon>Arthropoda</taxon>
        <taxon>Chelicerata</taxon>
        <taxon>Arachnida</taxon>
        <taxon>Araneae</taxon>
        <taxon>Araneomorphae</taxon>
        <taxon>Entelegynae</taxon>
        <taxon>Araneoidea</taxon>
        <taxon>Araneidae</taxon>
        <taxon>Caerostris</taxon>
    </lineage>
</organism>
<comment type="caution">
    <text evidence="1">The sequence shown here is derived from an EMBL/GenBank/DDBJ whole genome shotgun (WGS) entry which is preliminary data.</text>
</comment>
<dbReference type="Proteomes" id="UP001054945">
    <property type="component" value="Unassembled WGS sequence"/>
</dbReference>